<proteinExistence type="predicted"/>
<keyword evidence="6 7" id="KW-1015">Disulfide bond</keyword>
<dbReference type="GO" id="GO:0005886">
    <property type="term" value="C:plasma membrane"/>
    <property type="evidence" value="ECO:0007669"/>
    <property type="project" value="TreeGrafter"/>
</dbReference>
<dbReference type="SUPFAM" id="SSF57424">
    <property type="entry name" value="LDL receptor-like module"/>
    <property type="match status" value="3"/>
</dbReference>
<accession>A0AAE1GT06</accession>
<keyword evidence="10" id="KW-1185">Reference proteome</keyword>
<evidence type="ECO:0000256" key="5">
    <source>
        <dbReference type="ARBA" id="ARBA00023136"/>
    </source>
</evidence>
<evidence type="ECO:0000256" key="2">
    <source>
        <dbReference type="ARBA" id="ARBA00022692"/>
    </source>
</evidence>
<dbReference type="Gene3D" id="4.10.400.10">
    <property type="entry name" value="Low-density Lipoprotein Receptor"/>
    <property type="match status" value="3"/>
</dbReference>
<dbReference type="InterPro" id="IPR036055">
    <property type="entry name" value="LDL_receptor-like_sf"/>
</dbReference>
<feature type="disulfide bond" evidence="7">
    <location>
        <begin position="127"/>
        <end position="142"/>
    </location>
</feature>
<feature type="disulfide bond" evidence="7">
    <location>
        <begin position="166"/>
        <end position="181"/>
    </location>
</feature>
<evidence type="ECO:0000256" key="8">
    <source>
        <dbReference type="SAM" id="SignalP"/>
    </source>
</evidence>
<evidence type="ECO:0000256" key="6">
    <source>
        <dbReference type="ARBA" id="ARBA00023157"/>
    </source>
</evidence>
<dbReference type="PROSITE" id="PS50068">
    <property type="entry name" value="LDLRA_2"/>
    <property type="match status" value="3"/>
</dbReference>
<comment type="caution">
    <text evidence="9">The sequence shown here is derived from an EMBL/GenBank/DDBJ whole genome shotgun (WGS) entry which is preliminary data.</text>
</comment>
<dbReference type="InterPro" id="IPR050685">
    <property type="entry name" value="LDLR"/>
</dbReference>
<evidence type="ECO:0000256" key="3">
    <source>
        <dbReference type="ARBA" id="ARBA00022737"/>
    </source>
</evidence>
<keyword evidence="9" id="KW-0675">Receptor</keyword>
<dbReference type="EMBL" id="JAHWGI010000057">
    <property type="protein sequence ID" value="KAK3908414.1"/>
    <property type="molecule type" value="Genomic_DNA"/>
</dbReference>
<name>A0AAE1GT06_9NEOP</name>
<keyword evidence="3" id="KW-0677">Repeat</keyword>
<protein>
    <submittedName>
        <fullName evidence="9">Low-density lipoprotein receptor-related protein 2</fullName>
    </submittedName>
</protein>
<comment type="subcellular location">
    <subcellularLocation>
        <location evidence="1">Membrane</location>
        <topology evidence="1">Single-pass membrane protein</topology>
    </subcellularLocation>
</comment>
<organism evidence="9 10">
    <name type="scientific">Frankliniella fusca</name>
    <dbReference type="NCBI Taxonomy" id="407009"/>
    <lineage>
        <taxon>Eukaryota</taxon>
        <taxon>Metazoa</taxon>
        <taxon>Ecdysozoa</taxon>
        <taxon>Arthropoda</taxon>
        <taxon>Hexapoda</taxon>
        <taxon>Insecta</taxon>
        <taxon>Pterygota</taxon>
        <taxon>Neoptera</taxon>
        <taxon>Paraneoptera</taxon>
        <taxon>Thysanoptera</taxon>
        <taxon>Terebrantia</taxon>
        <taxon>Thripoidea</taxon>
        <taxon>Thripidae</taxon>
        <taxon>Frankliniella</taxon>
    </lineage>
</organism>
<reference evidence="9" key="1">
    <citation type="submission" date="2021-07" db="EMBL/GenBank/DDBJ databases">
        <authorList>
            <person name="Catto M.A."/>
            <person name="Jacobson A."/>
            <person name="Kennedy G."/>
            <person name="Labadie P."/>
            <person name="Hunt B.G."/>
            <person name="Srinivasan R."/>
        </authorList>
    </citation>
    <scope>NUCLEOTIDE SEQUENCE</scope>
    <source>
        <strain evidence="9">PL_HMW_Pooled</strain>
        <tissue evidence="9">Head</tissue>
    </source>
</reference>
<keyword evidence="4" id="KW-1133">Transmembrane helix</keyword>
<keyword evidence="8" id="KW-0732">Signal</keyword>
<gene>
    <name evidence="9" type="ORF">KUF71_003298</name>
</gene>
<dbReference type="PRINTS" id="PR00261">
    <property type="entry name" value="LDLRECEPTOR"/>
</dbReference>
<feature type="signal peptide" evidence="8">
    <location>
        <begin position="1"/>
        <end position="36"/>
    </location>
</feature>
<dbReference type="Pfam" id="PF00057">
    <property type="entry name" value="Ldl_recept_a"/>
    <property type="match status" value="2"/>
</dbReference>
<dbReference type="GO" id="GO:0016192">
    <property type="term" value="P:vesicle-mediated transport"/>
    <property type="evidence" value="ECO:0007669"/>
    <property type="project" value="UniProtKB-ARBA"/>
</dbReference>
<evidence type="ECO:0000256" key="1">
    <source>
        <dbReference type="ARBA" id="ARBA00004167"/>
    </source>
</evidence>
<evidence type="ECO:0000313" key="9">
    <source>
        <dbReference type="EMBL" id="KAK3908414.1"/>
    </source>
</evidence>
<feature type="chain" id="PRO_5042256735" evidence="8">
    <location>
        <begin position="37"/>
        <end position="195"/>
    </location>
</feature>
<dbReference type="CDD" id="cd00112">
    <property type="entry name" value="LDLa"/>
    <property type="match status" value="1"/>
</dbReference>
<sequence length="195" mass="20453">MSAAPTVRGLRGLHGLHGLLAASLLLLAAGAGTARAAGCDAETGFSCGEGRCIDKKYVCDGNINCNSGVDERNCTSCAATAVFCEGRCAHRCDGIARCADGADEVGCPTRPVFECSPGVTVLSSKQCDGIQNCPEGEDEEGCSYPEDCRGNAVYCDGRCWPASTRCDRVVWCSDGADERDCPWWPKQTLPGKAKS</sequence>
<dbReference type="Proteomes" id="UP001219518">
    <property type="component" value="Unassembled WGS sequence"/>
</dbReference>
<keyword evidence="9" id="KW-0449">Lipoprotein</keyword>
<keyword evidence="5" id="KW-0472">Membrane</keyword>
<evidence type="ECO:0000313" key="10">
    <source>
        <dbReference type="Proteomes" id="UP001219518"/>
    </source>
</evidence>
<dbReference type="InterPro" id="IPR002172">
    <property type="entry name" value="LDrepeatLR_classA_rpt"/>
</dbReference>
<comment type="caution">
    <text evidence="7">Lacks conserved residue(s) required for the propagation of feature annotation.</text>
</comment>
<dbReference type="PANTHER" id="PTHR24270">
    <property type="entry name" value="LOW-DENSITY LIPOPROTEIN RECEPTOR-RELATED"/>
    <property type="match status" value="1"/>
</dbReference>
<keyword evidence="2" id="KW-0812">Transmembrane</keyword>
<dbReference type="AlphaFoldDB" id="A0AAE1GT06"/>
<feature type="disulfide bond" evidence="7">
    <location>
        <begin position="59"/>
        <end position="74"/>
    </location>
</feature>
<evidence type="ECO:0000256" key="7">
    <source>
        <dbReference type="PROSITE-ProRule" id="PRU00124"/>
    </source>
</evidence>
<reference evidence="9" key="2">
    <citation type="journal article" date="2023" name="BMC Genomics">
        <title>Pest status, molecular evolution, and epigenetic factors derived from the genome assembly of Frankliniella fusca, a thysanopteran phytovirus vector.</title>
        <authorList>
            <person name="Catto M.A."/>
            <person name="Labadie P.E."/>
            <person name="Jacobson A.L."/>
            <person name="Kennedy G.G."/>
            <person name="Srinivasan R."/>
            <person name="Hunt B.G."/>
        </authorList>
    </citation>
    <scope>NUCLEOTIDE SEQUENCE</scope>
    <source>
        <strain evidence="9">PL_HMW_Pooled</strain>
    </source>
</reference>
<feature type="disulfide bond" evidence="7">
    <location>
        <begin position="47"/>
        <end position="65"/>
    </location>
</feature>
<dbReference type="SMART" id="SM00192">
    <property type="entry name" value="LDLa"/>
    <property type="match status" value="3"/>
</dbReference>
<evidence type="ECO:0000256" key="4">
    <source>
        <dbReference type="ARBA" id="ARBA00022989"/>
    </source>
</evidence>